<proteinExistence type="predicted"/>
<name>F2JNX3_CELLD</name>
<dbReference type="eggNOG" id="ENOG5033CK8">
    <property type="taxonomic scope" value="Bacteria"/>
</dbReference>
<dbReference type="Proteomes" id="UP000008467">
    <property type="component" value="Chromosome"/>
</dbReference>
<dbReference type="EMBL" id="CP002582">
    <property type="protein sequence ID" value="ADZ82471.1"/>
    <property type="molecule type" value="Genomic_DNA"/>
</dbReference>
<sequence length="182" mass="21293">MGEDAAALINKRLDEMEKKIIAVVKQELTKEKIEVKRYNKKLHNSKLLLRNYKRFQTHCTESQFTATQLIDSELIEMIKDADNIDDNNIYIESILRTKERTAIMLNHIKRVLDFYMYTAESSDQEPYRRRAKVIKYKYIDGKGNEEIAARLNIHTRTVDKDIDKAIAEISPLLFGIDGIKLE</sequence>
<reference evidence="1 2" key="1">
    <citation type="journal article" date="2011" name="J. Bacteriol.">
        <title>Complete genome sequence of the cellulose-degrading bacterium Cellulosilyticum lentocellum.</title>
        <authorList>
            <consortium name="US DOE Joint Genome Institute"/>
            <person name="Miller D.A."/>
            <person name="Suen G."/>
            <person name="Bruce D."/>
            <person name="Copeland A."/>
            <person name="Cheng J.F."/>
            <person name="Detter C."/>
            <person name="Goodwin L.A."/>
            <person name="Han C.S."/>
            <person name="Hauser L.J."/>
            <person name="Land M.L."/>
            <person name="Lapidus A."/>
            <person name="Lucas S."/>
            <person name="Meincke L."/>
            <person name="Pitluck S."/>
            <person name="Tapia R."/>
            <person name="Teshima H."/>
            <person name="Woyke T."/>
            <person name="Fox B.G."/>
            <person name="Angert E.R."/>
            <person name="Currie C.R."/>
        </authorList>
    </citation>
    <scope>NUCLEOTIDE SEQUENCE [LARGE SCALE GENOMIC DNA]</scope>
    <source>
        <strain evidence="2">ATCC 49066 / DSM 5427 / NCIMB 11756 / RHM5</strain>
    </source>
</reference>
<evidence type="ECO:0000313" key="1">
    <source>
        <dbReference type="EMBL" id="ADZ82471.1"/>
    </source>
</evidence>
<dbReference type="RefSeq" id="WP_013655772.1">
    <property type="nucleotide sequence ID" value="NC_015275.1"/>
</dbReference>
<keyword evidence="2" id="KW-1185">Reference proteome</keyword>
<accession>F2JNX3</accession>
<dbReference type="Gene3D" id="1.10.10.10">
    <property type="entry name" value="Winged helix-like DNA-binding domain superfamily/Winged helix DNA-binding domain"/>
    <property type="match status" value="1"/>
</dbReference>
<dbReference type="STRING" id="642492.Clole_0738"/>
<protein>
    <submittedName>
        <fullName evidence="1">Sigma-70 region 4 type 2</fullName>
    </submittedName>
</protein>
<gene>
    <name evidence="1" type="ordered locus">Clole_0738</name>
</gene>
<evidence type="ECO:0000313" key="2">
    <source>
        <dbReference type="Proteomes" id="UP000008467"/>
    </source>
</evidence>
<dbReference type="AlphaFoldDB" id="F2JNX3"/>
<organism evidence="1 2">
    <name type="scientific">Cellulosilyticum lentocellum (strain ATCC 49066 / DSM 5427 / NCIMB 11756 / RHM5)</name>
    <name type="common">Clostridium lentocellum</name>
    <dbReference type="NCBI Taxonomy" id="642492"/>
    <lineage>
        <taxon>Bacteria</taxon>
        <taxon>Bacillati</taxon>
        <taxon>Bacillota</taxon>
        <taxon>Clostridia</taxon>
        <taxon>Lachnospirales</taxon>
        <taxon>Cellulosilyticaceae</taxon>
        <taxon>Cellulosilyticum</taxon>
    </lineage>
</organism>
<dbReference type="HOGENOM" id="CLU_097117_1_1_9"/>
<dbReference type="InterPro" id="IPR036388">
    <property type="entry name" value="WH-like_DNA-bd_sf"/>
</dbReference>
<dbReference type="KEGG" id="cle:Clole_0738"/>